<accession>A0ABQ9U4M9</accession>
<name>A0ABQ9U4M9_SAGOE</name>
<keyword evidence="2" id="KW-1185">Reference proteome</keyword>
<protein>
    <submittedName>
        <fullName evidence="1">Uncharacterized protein</fullName>
    </submittedName>
</protein>
<dbReference type="Proteomes" id="UP001266305">
    <property type="component" value="Unassembled WGS sequence"/>
</dbReference>
<proteinExistence type="predicted"/>
<organism evidence="1 2">
    <name type="scientific">Saguinus oedipus</name>
    <name type="common">Cotton-top tamarin</name>
    <name type="synonym">Oedipomidas oedipus</name>
    <dbReference type="NCBI Taxonomy" id="9490"/>
    <lineage>
        <taxon>Eukaryota</taxon>
        <taxon>Metazoa</taxon>
        <taxon>Chordata</taxon>
        <taxon>Craniata</taxon>
        <taxon>Vertebrata</taxon>
        <taxon>Euteleostomi</taxon>
        <taxon>Mammalia</taxon>
        <taxon>Eutheria</taxon>
        <taxon>Euarchontoglires</taxon>
        <taxon>Primates</taxon>
        <taxon>Haplorrhini</taxon>
        <taxon>Platyrrhini</taxon>
        <taxon>Cebidae</taxon>
        <taxon>Callitrichinae</taxon>
        <taxon>Saguinus</taxon>
    </lineage>
</organism>
<reference evidence="1 2" key="1">
    <citation type="submission" date="2023-05" db="EMBL/GenBank/DDBJ databases">
        <title>B98-5 Cell Line De Novo Hybrid Assembly: An Optical Mapping Approach.</title>
        <authorList>
            <person name="Kananen K."/>
            <person name="Auerbach J.A."/>
            <person name="Kautto E."/>
            <person name="Blachly J.S."/>
        </authorList>
    </citation>
    <scope>NUCLEOTIDE SEQUENCE [LARGE SCALE GENOMIC DNA]</scope>
    <source>
        <strain evidence="1">B95-8</strain>
        <tissue evidence="1">Cell line</tissue>
    </source>
</reference>
<evidence type="ECO:0000313" key="1">
    <source>
        <dbReference type="EMBL" id="KAK2092023.1"/>
    </source>
</evidence>
<gene>
    <name evidence="1" type="ORF">P7K49_028551</name>
</gene>
<sequence>MLLALPLGEDGHDHLANANPGHSTLGLSKGTSHTCLEPVSPGTGQYLVDVDDVEGVELHSDMKAIFATTFHHVLIGTNSGRLQGLREERLIFL</sequence>
<comment type="caution">
    <text evidence="1">The sequence shown here is derived from an EMBL/GenBank/DDBJ whole genome shotgun (WGS) entry which is preliminary data.</text>
</comment>
<dbReference type="EMBL" id="JASSZA010000015">
    <property type="protein sequence ID" value="KAK2092023.1"/>
    <property type="molecule type" value="Genomic_DNA"/>
</dbReference>
<evidence type="ECO:0000313" key="2">
    <source>
        <dbReference type="Proteomes" id="UP001266305"/>
    </source>
</evidence>